<keyword evidence="3" id="KW-1003">Cell membrane</keyword>
<feature type="transmembrane region" description="Helical" evidence="7">
    <location>
        <begin position="232"/>
        <end position="249"/>
    </location>
</feature>
<reference evidence="9" key="1">
    <citation type="submission" date="2023-03" db="EMBL/GenBank/DDBJ databases">
        <title>Parabacteroides distasonis, a bacteria resistant against UC.</title>
        <authorList>
            <person name="Dai W."/>
        </authorList>
    </citation>
    <scope>NUCLEOTIDE SEQUENCE</scope>
    <source>
        <strain evidence="9">F1-28</strain>
    </source>
</reference>
<feature type="transmembrane region" description="Helical" evidence="7">
    <location>
        <begin position="283"/>
        <end position="301"/>
    </location>
</feature>
<feature type="transmembrane region" description="Helical" evidence="7">
    <location>
        <begin position="255"/>
        <end position="276"/>
    </location>
</feature>
<evidence type="ECO:0000256" key="1">
    <source>
        <dbReference type="ARBA" id="ARBA00004651"/>
    </source>
</evidence>
<sequence>MTIILSKTISSLRTALSFLIVFLHAAITGLSTQELEASYDGPYKAYEYVSGVLTMIARVGVPLFFIISGYLFFISYKNTWEDYKHKITSRFFHLVQPIVIWTSLYLILYCVAQQLPYTKDLFSGQNLLIADYDWKDFIGAYTGIFNNSYMFVGQFWFLRNLFVICLFAPMLWYIYKYTKIYGLFAFGIIWLFHDPLEINIFVVDTLFFFTLGAWIALAEYDVECFIRLSARKFYPLYILLLIVTTLSHGSAYNHYFYQLTVLSGTICMSHICYQVVNKGYGSVLVWLAPGSYFCFLLHQQVQMFVKRGLYKLVNPDNSLTMLLMYFLIPCLIIFICYCLFAYLRKYHSSVLAVLTGTQDRIKS</sequence>
<comment type="similarity">
    <text evidence="2">Belongs to the acyltransferase 3 family.</text>
</comment>
<keyword evidence="9" id="KW-0808">Transferase</keyword>
<feature type="transmembrane region" description="Helical" evidence="7">
    <location>
        <begin position="12"/>
        <end position="32"/>
    </location>
</feature>
<dbReference type="GO" id="GO:0009246">
    <property type="term" value="P:enterobacterial common antigen biosynthetic process"/>
    <property type="evidence" value="ECO:0007669"/>
    <property type="project" value="TreeGrafter"/>
</dbReference>
<feature type="transmembrane region" description="Helical" evidence="7">
    <location>
        <begin position="170"/>
        <end position="192"/>
    </location>
</feature>
<keyword evidence="5 7" id="KW-1133">Transmembrane helix</keyword>
<evidence type="ECO:0000256" key="7">
    <source>
        <dbReference type="SAM" id="Phobius"/>
    </source>
</evidence>
<evidence type="ECO:0000313" key="9">
    <source>
        <dbReference type="EMBL" id="WET64825.1"/>
    </source>
</evidence>
<feature type="transmembrane region" description="Helical" evidence="7">
    <location>
        <begin position="52"/>
        <end position="73"/>
    </location>
</feature>
<accession>A0AAX3QVL2</accession>
<evidence type="ECO:0000256" key="6">
    <source>
        <dbReference type="ARBA" id="ARBA00023136"/>
    </source>
</evidence>
<dbReference type="Proteomes" id="UP001221009">
    <property type="component" value="Chromosome"/>
</dbReference>
<evidence type="ECO:0000256" key="4">
    <source>
        <dbReference type="ARBA" id="ARBA00022692"/>
    </source>
</evidence>
<keyword evidence="4 7" id="KW-0812">Transmembrane</keyword>
<feature type="transmembrane region" description="Helical" evidence="7">
    <location>
        <begin position="321"/>
        <end position="343"/>
    </location>
</feature>
<dbReference type="InterPro" id="IPR002656">
    <property type="entry name" value="Acyl_transf_3_dom"/>
</dbReference>
<name>A0AAX3QVL2_PARDI</name>
<dbReference type="EMBL" id="CP120353">
    <property type="protein sequence ID" value="WET64825.1"/>
    <property type="molecule type" value="Genomic_DNA"/>
</dbReference>
<feature type="transmembrane region" description="Helical" evidence="7">
    <location>
        <begin position="198"/>
        <end position="220"/>
    </location>
</feature>
<protein>
    <submittedName>
        <fullName evidence="9">Acyltransferase</fullName>
    </submittedName>
</protein>
<gene>
    <name evidence="9" type="ORF">P2T59_02285</name>
</gene>
<dbReference type="PANTHER" id="PTHR40074">
    <property type="entry name" value="O-ACETYLTRANSFERASE WECH"/>
    <property type="match status" value="1"/>
</dbReference>
<dbReference type="GO" id="GO:0016413">
    <property type="term" value="F:O-acetyltransferase activity"/>
    <property type="evidence" value="ECO:0007669"/>
    <property type="project" value="TreeGrafter"/>
</dbReference>
<keyword evidence="6 7" id="KW-0472">Membrane</keyword>
<dbReference type="PANTHER" id="PTHR40074:SF2">
    <property type="entry name" value="O-ACETYLTRANSFERASE WECH"/>
    <property type="match status" value="1"/>
</dbReference>
<dbReference type="Pfam" id="PF01757">
    <property type="entry name" value="Acyl_transf_3"/>
    <property type="match status" value="1"/>
</dbReference>
<feature type="transmembrane region" description="Helical" evidence="7">
    <location>
        <begin position="137"/>
        <end position="158"/>
    </location>
</feature>
<evidence type="ECO:0000313" key="10">
    <source>
        <dbReference type="Proteomes" id="UP001221009"/>
    </source>
</evidence>
<feature type="transmembrane region" description="Helical" evidence="7">
    <location>
        <begin position="94"/>
        <end position="117"/>
    </location>
</feature>
<evidence type="ECO:0000256" key="2">
    <source>
        <dbReference type="ARBA" id="ARBA00007400"/>
    </source>
</evidence>
<evidence type="ECO:0000256" key="3">
    <source>
        <dbReference type="ARBA" id="ARBA00022475"/>
    </source>
</evidence>
<organism evidence="9 10">
    <name type="scientific">Parabacteroides distasonis</name>
    <dbReference type="NCBI Taxonomy" id="823"/>
    <lineage>
        <taxon>Bacteria</taxon>
        <taxon>Pseudomonadati</taxon>
        <taxon>Bacteroidota</taxon>
        <taxon>Bacteroidia</taxon>
        <taxon>Bacteroidales</taxon>
        <taxon>Tannerellaceae</taxon>
        <taxon>Parabacteroides</taxon>
    </lineage>
</organism>
<evidence type="ECO:0000256" key="5">
    <source>
        <dbReference type="ARBA" id="ARBA00022989"/>
    </source>
</evidence>
<dbReference type="RefSeq" id="WP_181987514.1">
    <property type="nucleotide sequence ID" value="NZ_CP120353.1"/>
</dbReference>
<comment type="subcellular location">
    <subcellularLocation>
        <location evidence="1">Cell membrane</location>
        <topology evidence="1">Multi-pass membrane protein</topology>
    </subcellularLocation>
</comment>
<proteinExistence type="inferred from homology"/>
<feature type="domain" description="Acyltransferase 3" evidence="8">
    <location>
        <begin position="11"/>
        <end position="339"/>
    </location>
</feature>
<keyword evidence="9" id="KW-0012">Acyltransferase</keyword>
<dbReference type="GO" id="GO:0005886">
    <property type="term" value="C:plasma membrane"/>
    <property type="evidence" value="ECO:0007669"/>
    <property type="project" value="UniProtKB-SubCell"/>
</dbReference>
<dbReference type="AlphaFoldDB" id="A0AAX3QVL2"/>
<evidence type="ECO:0000259" key="8">
    <source>
        <dbReference type="Pfam" id="PF01757"/>
    </source>
</evidence>